<evidence type="ECO:0000259" key="1">
    <source>
        <dbReference type="PROSITE" id="PS51299"/>
    </source>
</evidence>
<name>A0A174E3B3_9FIRM</name>
<dbReference type="RefSeq" id="WP_055655442.1">
    <property type="nucleotide sequence ID" value="NZ_CABIXC010000005.1"/>
</dbReference>
<organism evidence="2 3">
    <name type="scientific">Hungatella hathewayi</name>
    <dbReference type="NCBI Taxonomy" id="154046"/>
    <lineage>
        <taxon>Bacteria</taxon>
        <taxon>Bacillati</taxon>
        <taxon>Bacillota</taxon>
        <taxon>Clostridia</taxon>
        <taxon>Lachnospirales</taxon>
        <taxon>Lachnospiraceae</taxon>
        <taxon>Hungatella</taxon>
    </lineage>
</organism>
<evidence type="ECO:0000313" key="2">
    <source>
        <dbReference type="EMBL" id="CUO32271.1"/>
    </source>
</evidence>
<dbReference type="AlphaFoldDB" id="A0A174E3B3"/>
<dbReference type="Proteomes" id="UP000095651">
    <property type="component" value="Unassembled WGS sequence"/>
</dbReference>
<reference evidence="2 3" key="1">
    <citation type="submission" date="2015-09" db="EMBL/GenBank/DDBJ databases">
        <authorList>
            <consortium name="Pathogen Informatics"/>
        </authorList>
    </citation>
    <scope>NUCLEOTIDE SEQUENCE [LARGE SCALE GENOMIC DNA]</scope>
    <source>
        <strain evidence="2 3">2789STDY5608850</strain>
    </source>
</reference>
<evidence type="ECO:0000313" key="3">
    <source>
        <dbReference type="Proteomes" id="UP000095651"/>
    </source>
</evidence>
<dbReference type="InterPro" id="IPR003163">
    <property type="entry name" value="Tscrpt_reg_HTH_APSES-type"/>
</dbReference>
<dbReference type="EMBL" id="CYZE01000005">
    <property type="protein sequence ID" value="CUO32271.1"/>
    <property type="molecule type" value="Genomic_DNA"/>
</dbReference>
<dbReference type="PROSITE" id="PS51299">
    <property type="entry name" value="HTH_APSES"/>
    <property type="match status" value="1"/>
</dbReference>
<gene>
    <name evidence="2" type="ORF">ERS852407_02474</name>
</gene>
<sequence length="184" mass="21195">MKGVILRKGESGYSYFSGVFSAIFPAVVERNWLITGYENYPEALEPYGGNLGREAFFWVPGERLEEIVRQQDYPWYWGVLSGFKREVPLHQVISYGLPYADGYTGFWKNPISIQHPMADIEIVAWDSALTLLISRDEAIAQAFRNAYPRSEDLETYNLGEPESEEWRKIWEEAELYYGDGAKGE</sequence>
<protein>
    <recommendedName>
        <fullName evidence="1">HTH APSES-type domain-containing protein</fullName>
    </recommendedName>
</protein>
<accession>A0A174E3B3</accession>
<feature type="domain" description="HTH APSES-type" evidence="1">
    <location>
        <begin position="1"/>
        <end position="94"/>
    </location>
</feature>
<proteinExistence type="predicted"/>